<dbReference type="OrthoDB" id="4726108at2"/>
<dbReference type="Gene3D" id="1.10.357.10">
    <property type="entry name" value="Tetracycline Repressor, domain 2"/>
    <property type="match status" value="1"/>
</dbReference>
<dbReference type="Pfam" id="PF17938">
    <property type="entry name" value="TetR_C_29"/>
    <property type="match status" value="1"/>
</dbReference>
<dbReference type="GO" id="GO:0006355">
    <property type="term" value="P:regulation of DNA-templated transcription"/>
    <property type="evidence" value="ECO:0007669"/>
    <property type="project" value="UniProtKB-ARBA"/>
</dbReference>
<dbReference type="SUPFAM" id="SSF48498">
    <property type="entry name" value="Tetracyclin repressor-like, C-terminal domain"/>
    <property type="match status" value="1"/>
</dbReference>
<dbReference type="PROSITE" id="PS50977">
    <property type="entry name" value="HTH_TETR_2"/>
    <property type="match status" value="1"/>
</dbReference>
<feature type="domain" description="HTH tetR-type" evidence="3">
    <location>
        <begin position="12"/>
        <end position="72"/>
    </location>
</feature>
<dbReference type="InterPro" id="IPR036271">
    <property type="entry name" value="Tet_transcr_reg_TetR-rel_C_sf"/>
</dbReference>
<dbReference type="InterPro" id="IPR050109">
    <property type="entry name" value="HTH-type_TetR-like_transc_reg"/>
</dbReference>
<dbReference type="GO" id="GO:0003677">
    <property type="term" value="F:DNA binding"/>
    <property type="evidence" value="ECO:0007669"/>
    <property type="project" value="UniProtKB-UniRule"/>
</dbReference>
<dbReference type="HOGENOM" id="CLU_069356_1_2_11"/>
<feature type="DNA-binding region" description="H-T-H motif" evidence="2">
    <location>
        <begin position="35"/>
        <end position="54"/>
    </location>
</feature>
<evidence type="ECO:0000259" key="3">
    <source>
        <dbReference type="PROSITE" id="PS50977"/>
    </source>
</evidence>
<sequence>MYDADHTGPDENSTVAGVVEVAIEQFSEHGFIEARLDTIAKISGMSKRMIHYHFGDKKGLYHRCLVEALQRITPAGDELILDSTIPVEGVSKLVDVVYLRMVNHPESIRLLVTESLHKVLNIGELANLNSQAEISLHLDRLLMLGQDAGAFRPGISAEDLFYLIGALAFYRVTNRDLMANMLDLDPTSEANTEGIHRLTVDAALSFLTANIPDSGHDSYLKIDRAGDHEPQSALEIYDPEEFE</sequence>
<keyword evidence="5" id="KW-1185">Reference proteome</keyword>
<dbReference type="SUPFAM" id="SSF46689">
    <property type="entry name" value="Homeodomain-like"/>
    <property type="match status" value="1"/>
</dbReference>
<keyword evidence="1 2" id="KW-0238">DNA-binding</keyword>
<dbReference type="Proteomes" id="UP000031928">
    <property type="component" value="Chromosome"/>
</dbReference>
<evidence type="ECO:0000313" key="5">
    <source>
        <dbReference type="Proteomes" id="UP000031928"/>
    </source>
</evidence>
<dbReference type="InterPro" id="IPR009057">
    <property type="entry name" value="Homeodomain-like_sf"/>
</dbReference>
<proteinExistence type="predicted"/>
<dbReference type="STRING" id="1224162.B840_09575"/>
<evidence type="ECO:0000313" key="4">
    <source>
        <dbReference type="EMBL" id="AJK69506.1"/>
    </source>
</evidence>
<dbReference type="RefSeq" id="WP_042621932.1">
    <property type="nucleotide sequence ID" value="NZ_CP007790.1"/>
</dbReference>
<evidence type="ECO:0000256" key="2">
    <source>
        <dbReference type="PROSITE-ProRule" id="PRU00335"/>
    </source>
</evidence>
<dbReference type="EMBL" id="CP007790">
    <property type="protein sequence ID" value="AJK69506.1"/>
    <property type="molecule type" value="Genomic_DNA"/>
</dbReference>
<organism evidence="4 5">
    <name type="scientific">Corynebacterium marinum DSM 44953</name>
    <dbReference type="NCBI Taxonomy" id="1224162"/>
    <lineage>
        <taxon>Bacteria</taxon>
        <taxon>Bacillati</taxon>
        <taxon>Actinomycetota</taxon>
        <taxon>Actinomycetes</taxon>
        <taxon>Mycobacteriales</taxon>
        <taxon>Corynebacteriaceae</taxon>
        <taxon>Corynebacterium</taxon>
    </lineage>
</organism>
<dbReference type="InterPro" id="IPR041474">
    <property type="entry name" value="NicS_C"/>
</dbReference>
<dbReference type="KEGG" id="cmq:B840_09575"/>
<dbReference type="Pfam" id="PF00440">
    <property type="entry name" value="TetR_N"/>
    <property type="match status" value="1"/>
</dbReference>
<dbReference type="AlphaFoldDB" id="A0A0B6TXR4"/>
<name>A0A0B6TXR4_9CORY</name>
<evidence type="ECO:0000256" key="1">
    <source>
        <dbReference type="ARBA" id="ARBA00023125"/>
    </source>
</evidence>
<protein>
    <submittedName>
        <fullName evidence="4">TetR family transcriptional regulator</fullName>
    </submittedName>
</protein>
<dbReference type="PANTHER" id="PTHR30328:SF54">
    <property type="entry name" value="HTH-TYPE TRANSCRIPTIONAL REPRESSOR SCO4008"/>
    <property type="match status" value="1"/>
</dbReference>
<dbReference type="InterPro" id="IPR001647">
    <property type="entry name" value="HTH_TetR"/>
</dbReference>
<dbReference type="PRINTS" id="PR00455">
    <property type="entry name" value="HTHTETR"/>
</dbReference>
<dbReference type="PANTHER" id="PTHR30328">
    <property type="entry name" value="TRANSCRIPTIONAL REPRESSOR"/>
    <property type="match status" value="1"/>
</dbReference>
<reference evidence="4 5" key="1">
    <citation type="submission" date="2014-05" db="EMBL/GenBank/DDBJ databases">
        <title>Complete genome sequence of Corynebacterium marinum DSM 44953.</title>
        <authorList>
            <person name="Schaffert L."/>
            <person name="Albersmeier A."/>
            <person name="Kalinowski J."/>
            <person name="Ruckert C."/>
        </authorList>
    </citation>
    <scope>NUCLEOTIDE SEQUENCE [LARGE SCALE GENOMIC DNA]</scope>
    <source>
        <strain evidence="4 5">DSM 44953</strain>
    </source>
</reference>
<accession>A0A0B6TXR4</accession>
<gene>
    <name evidence="4" type="ORF">B840_09575</name>
</gene>